<name>A0ABY1ZM98_9GAMM</name>
<evidence type="ECO:0000313" key="1">
    <source>
        <dbReference type="EMBL" id="TBW57424.1"/>
    </source>
</evidence>
<evidence type="ECO:0000313" key="2">
    <source>
        <dbReference type="Proteomes" id="UP000313645"/>
    </source>
</evidence>
<proteinExistence type="predicted"/>
<keyword evidence="2" id="KW-1185">Reference proteome</keyword>
<accession>A0ABY1ZM98</accession>
<dbReference type="RefSeq" id="WP_131480468.1">
    <property type="nucleotide sequence ID" value="NZ_SJDL01000008.1"/>
</dbReference>
<comment type="caution">
    <text evidence="1">The sequence shown here is derived from an EMBL/GenBank/DDBJ whole genome shotgun (WGS) entry which is preliminary data.</text>
</comment>
<dbReference type="EMBL" id="SJDL01000008">
    <property type="protein sequence ID" value="TBW57424.1"/>
    <property type="molecule type" value="Genomic_DNA"/>
</dbReference>
<sequence length="180" mass="19350">MALKSFVCALSGEPIPTSLLDPQHGSVSVFLSDTTGLRGSYSGFGILMDAIGLKRDQEGVWRETPELPLQCLNTNGEVDVFRAWVSVGTGADYDSMEMKGEQPEHAALREAVVVKNIHMGPDSQLTPSTITPGGVDPHDGLFYDSPLDYQRPIDGWTAPESAFLPTEESAPTTHDSPSMG</sequence>
<gene>
    <name evidence="1" type="ORF">EZI54_07130</name>
</gene>
<protein>
    <submittedName>
        <fullName evidence="1">Uncharacterized protein</fullName>
    </submittedName>
</protein>
<organism evidence="1 2">
    <name type="scientific">Marinobacter halodurans</name>
    <dbReference type="NCBI Taxonomy" id="2528979"/>
    <lineage>
        <taxon>Bacteria</taxon>
        <taxon>Pseudomonadati</taxon>
        <taxon>Pseudomonadota</taxon>
        <taxon>Gammaproteobacteria</taxon>
        <taxon>Pseudomonadales</taxon>
        <taxon>Marinobacteraceae</taxon>
        <taxon>Marinobacter</taxon>
    </lineage>
</organism>
<reference evidence="1 2" key="1">
    <citation type="submission" date="2019-02" db="EMBL/GenBank/DDBJ databases">
        <title>Marinobacter halodurans sp. nov., a marine bacterium isolated from sea tidal flat.</title>
        <authorList>
            <person name="Yoo Y."/>
            <person name="Lee D.W."/>
            <person name="Kim B.S."/>
            <person name="Kim J.-J."/>
        </authorList>
    </citation>
    <scope>NUCLEOTIDE SEQUENCE [LARGE SCALE GENOMIC DNA]</scope>
    <source>
        <strain evidence="1 2">YJ-S3-2</strain>
    </source>
</reference>
<dbReference type="Proteomes" id="UP000313645">
    <property type="component" value="Unassembled WGS sequence"/>
</dbReference>